<gene>
    <name evidence="2" type="ORF">PSTT_16148</name>
</gene>
<dbReference type="Proteomes" id="UP000239156">
    <property type="component" value="Unassembled WGS sequence"/>
</dbReference>
<dbReference type="AlphaFoldDB" id="A0A2S4UE30"/>
<dbReference type="EMBL" id="PKSL01000337">
    <property type="protein sequence ID" value="POV95583.1"/>
    <property type="molecule type" value="Genomic_DNA"/>
</dbReference>
<feature type="compositionally biased region" description="Polar residues" evidence="1">
    <location>
        <begin position="63"/>
        <end position="78"/>
    </location>
</feature>
<dbReference type="VEuPathDB" id="FungiDB:PSTT_16148"/>
<evidence type="ECO:0000256" key="1">
    <source>
        <dbReference type="SAM" id="MobiDB-lite"/>
    </source>
</evidence>
<proteinExistence type="predicted"/>
<accession>A0A2S4UE30</accession>
<feature type="compositionally biased region" description="Basic and acidic residues" evidence="1">
    <location>
        <begin position="87"/>
        <end position="97"/>
    </location>
</feature>
<protein>
    <submittedName>
        <fullName evidence="2">Uncharacterized protein</fullName>
    </submittedName>
</protein>
<reference evidence="2" key="1">
    <citation type="submission" date="2017-12" db="EMBL/GenBank/DDBJ databases">
        <title>Gene loss provides genomic basis for host adaptation in cereal stripe rust fungi.</title>
        <authorList>
            <person name="Xia C."/>
        </authorList>
    </citation>
    <scope>NUCLEOTIDE SEQUENCE [LARGE SCALE GENOMIC DNA]</scope>
    <source>
        <strain evidence="2">93-210</strain>
    </source>
</reference>
<keyword evidence="3" id="KW-1185">Reference proteome</keyword>
<feature type="compositionally biased region" description="Low complexity" evidence="1">
    <location>
        <begin position="11"/>
        <end position="22"/>
    </location>
</feature>
<feature type="region of interest" description="Disordered" evidence="1">
    <location>
        <begin position="63"/>
        <end position="97"/>
    </location>
</feature>
<evidence type="ECO:0000313" key="3">
    <source>
        <dbReference type="Proteomes" id="UP000239156"/>
    </source>
</evidence>
<comment type="caution">
    <text evidence="2">The sequence shown here is derived from an EMBL/GenBank/DDBJ whole genome shotgun (WGS) entry which is preliminary data.</text>
</comment>
<name>A0A2S4UE30_9BASI</name>
<organism evidence="2 3">
    <name type="scientific">Puccinia striiformis</name>
    <dbReference type="NCBI Taxonomy" id="27350"/>
    <lineage>
        <taxon>Eukaryota</taxon>
        <taxon>Fungi</taxon>
        <taxon>Dikarya</taxon>
        <taxon>Basidiomycota</taxon>
        <taxon>Pucciniomycotina</taxon>
        <taxon>Pucciniomycetes</taxon>
        <taxon>Pucciniales</taxon>
        <taxon>Pucciniaceae</taxon>
        <taxon>Puccinia</taxon>
    </lineage>
</organism>
<evidence type="ECO:0000313" key="2">
    <source>
        <dbReference type="EMBL" id="POV95583.1"/>
    </source>
</evidence>
<feature type="region of interest" description="Disordered" evidence="1">
    <location>
        <begin position="10"/>
        <end position="42"/>
    </location>
</feature>
<sequence length="97" mass="10926">MRVLCLYWVGSPPSLSSLKTSTANPASTQHSTPHTRPEPQDEHLRLIARRLAIRPILPATSSIRFNSTTHRSIPSQSECIPRSPSRKQRDQQDGWVT</sequence>
<feature type="compositionally biased region" description="Polar residues" evidence="1">
    <location>
        <begin position="23"/>
        <end position="34"/>
    </location>
</feature>